<dbReference type="EMBL" id="LBPX01000037">
    <property type="protein sequence ID" value="KKP66157.1"/>
    <property type="molecule type" value="Genomic_DNA"/>
</dbReference>
<dbReference type="PATRIC" id="fig|1618485.3.peg.868"/>
<reference evidence="6 7" key="1">
    <citation type="journal article" date="2015" name="Nature">
        <title>rRNA introns, odd ribosomes, and small enigmatic genomes across a large radiation of phyla.</title>
        <authorList>
            <person name="Brown C.T."/>
            <person name="Hug L.A."/>
            <person name="Thomas B.C."/>
            <person name="Sharon I."/>
            <person name="Castelle C.J."/>
            <person name="Singh A."/>
            <person name="Wilkins M.J."/>
            <person name="Williams K.H."/>
            <person name="Banfield J.F."/>
        </authorList>
    </citation>
    <scope>NUCLEOTIDE SEQUENCE [LARGE SCALE GENOMIC DNA]</scope>
</reference>
<dbReference type="InterPro" id="IPR018177">
    <property type="entry name" value="L-lactate_DH_AS"/>
</dbReference>
<accession>A0A0G0EFP3</accession>
<feature type="domain" description="Lactate/malate dehydrogenase N-terminal" evidence="4">
    <location>
        <begin position="5"/>
        <end position="143"/>
    </location>
</feature>
<evidence type="ECO:0000256" key="1">
    <source>
        <dbReference type="ARBA" id="ARBA00023002"/>
    </source>
</evidence>
<name>A0A0G0EFP3_9BACT</name>
<dbReference type="Gene3D" id="3.90.110.10">
    <property type="entry name" value="Lactate dehydrogenase/glycoside hydrolase, family 4, C-terminal"/>
    <property type="match status" value="1"/>
</dbReference>
<evidence type="ECO:0000259" key="4">
    <source>
        <dbReference type="Pfam" id="PF00056"/>
    </source>
</evidence>
<dbReference type="Gene3D" id="3.40.50.720">
    <property type="entry name" value="NAD(P)-binding Rossmann-like Domain"/>
    <property type="match status" value="1"/>
</dbReference>
<dbReference type="PANTHER" id="PTHR43128:SF16">
    <property type="entry name" value="L-LACTATE DEHYDROGENASE"/>
    <property type="match status" value="1"/>
</dbReference>
<dbReference type="PANTHER" id="PTHR43128">
    <property type="entry name" value="L-2-HYDROXYCARBOXYLATE DEHYDROGENASE (NAD(P)(+))"/>
    <property type="match status" value="1"/>
</dbReference>
<dbReference type="GO" id="GO:0006089">
    <property type="term" value="P:lactate metabolic process"/>
    <property type="evidence" value="ECO:0007669"/>
    <property type="project" value="TreeGrafter"/>
</dbReference>
<dbReference type="AlphaFoldDB" id="A0A0G0EFP3"/>
<evidence type="ECO:0000313" key="6">
    <source>
        <dbReference type="EMBL" id="KKP66157.1"/>
    </source>
</evidence>
<gene>
    <name evidence="6" type="ORF">UR63_C0037G0016</name>
</gene>
<dbReference type="InterPro" id="IPR001236">
    <property type="entry name" value="Lactate/malate_DH_N"/>
</dbReference>
<dbReference type="InterPro" id="IPR036291">
    <property type="entry name" value="NAD(P)-bd_dom_sf"/>
</dbReference>
<dbReference type="Pfam" id="PF02866">
    <property type="entry name" value="Ldh_1_C"/>
    <property type="match status" value="1"/>
</dbReference>
<dbReference type="InterPro" id="IPR001557">
    <property type="entry name" value="L-lactate/malate_DH"/>
</dbReference>
<dbReference type="GO" id="GO:0004459">
    <property type="term" value="F:L-lactate dehydrogenase (NAD+) activity"/>
    <property type="evidence" value="ECO:0007669"/>
    <property type="project" value="InterPro"/>
</dbReference>
<organism evidence="6 7">
    <name type="scientific">Candidatus Roizmanbacteria bacterium GW2011_GWC2_35_12</name>
    <dbReference type="NCBI Taxonomy" id="1618485"/>
    <lineage>
        <taxon>Bacteria</taxon>
        <taxon>Candidatus Roizmaniibacteriota</taxon>
    </lineage>
</organism>
<dbReference type="SUPFAM" id="SSF56327">
    <property type="entry name" value="LDH C-terminal domain-like"/>
    <property type="match status" value="1"/>
</dbReference>
<comment type="similarity">
    <text evidence="3">Belongs to the LDH/MDH superfamily.</text>
</comment>
<evidence type="ECO:0000256" key="3">
    <source>
        <dbReference type="RuleBase" id="RU003369"/>
    </source>
</evidence>
<evidence type="ECO:0000259" key="5">
    <source>
        <dbReference type="Pfam" id="PF02866"/>
    </source>
</evidence>
<proteinExistence type="inferred from homology"/>
<keyword evidence="2" id="KW-0520">NAD</keyword>
<evidence type="ECO:0000256" key="2">
    <source>
        <dbReference type="ARBA" id="ARBA00023027"/>
    </source>
</evidence>
<keyword evidence="1 3" id="KW-0560">Oxidoreductase</keyword>
<dbReference type="InterPro" id="IPR022383">
    <property type="entry name" value="Lactate/malate_DH_C"/>
</dbReference>
<feature type="domain" description="Lactate/malate dehydrogenase C-terminal" evidence="5">
    <location>
        <begin position="146"/>
        <end position="185"/>
    </location>
</feature>
<dbReference type="SUPFAM" id="SSF51735">
    <property type="entry name" value="NAD(P)-binding Rossmann-fold domains"/>
    <property type="match status" value="1"/>
</dbReference>
<sequence>MKSNKVVIIGGGRVGMSAAFAMLLKEKVGEIVLYDRDIEKMKGEQLEFEHSLSFLGSTKITVASSNNDFENSDVIVFTAGVAQKPGESRLELVQKNTEIVKDILPAAVSQSPNAVLIMVTNPVDVLTYEASKILNLPKGRIFGTGTSLDTSRFRFHLSEILKINTKNIHAYILGEHGDSSFPVVSVILFGTII</sequence>
<dbReference type="PRINTS" id="PR00086">
    <property type="entry name" value="LLDHDRGNASE"/>
</dbReference>
<protein>
    <submittedName>
        <fullName evidence="6">L-lactate dehydrogenase</fullName>
    </submittedName>
</protein>
<dbReference type="PROSITE" id="PS00064">
    <property type="entry name" value="L_LDH"/>
    <property type="match status" value="1"/>
</dbReference>
<evidence type="ECO:0000313" key="7">
    <source>
        <dbReference type="Proteomes" id="UP000034127"/>
    </source>
</evidence>
<dbReference type="Pfam" id="PF00056">
    <property type="entry name" value="Ldh_1_N"/>
    <property type="match status" value="1"/>
</dbReference>
<comment type="caution">
    <text evidence="6">The sequence shown here is derived from an EMBL/GenBank/DDBJ whole genome shotgun (WGS) entry which is preliminary data.</text>
</comment>
<dbReference type="Proteomes" id="UP000034127">
    <property type="component" value="Unassembled WGS sequence"/>
</dbReference>
<dbReference type="InterPro" id="IPR015955">
    <property type="entry name" value="Lactate_DH/Glyco_Ohase_4_C"/>
</dbReference>